<dbReference type="GO" id="GO:0030677">
    <property type="term" value="C:ribonuclease P complex"/>
    <property type="evidence" value="ECO:0007669"/>
    <property type="project" value="TreeGrafter"/>
</dbReference>
<dbReference type="EC" id="3.1.26.5" evidence="7 8"/>
<keyword evidence="6 7" id="KW-0694">RNA-binding</keyword>
<dbReference type="EMBL" id="QUAB01000037">
    <property type="protein sequence ID" value="REJ06185.1"/>
    <property type="molecule type" value="Genomic_DNA"/>
</dbReference>
<dbReference type="InterPro" id="IPR000100">
    <property type="entry name" value="RNase_P"/>
</dbReference>
<sequence>MLARPHRLTDGADYRLVVRRGQRCGGPRVIVSLLPRSDQRAARFGFIVSKQVGTAVVRNTVRRRLKAICADLLSAIPEGTDVVIRALPASATADFGDLRADVDRCFRRLSPVKS</sequence>
<evidence type="ECO:0000256" key="2">
    <source>
        <dbReference type="ARBA" id="ARBA00022694"/>
    </source>
</evidence>
<keyword evidence="5 7" id="KW-0378">Hydrolase</keyword>
<dbReference type="PROSITE" id="PS00648">
    <property type="entry name" value="RIBONUCLEASE_P"/>
    <property type="match status" value="1"/>
</dbReference>
<dbReference type="HAMAP" id="MF_00227">
    <property type="entry name" value="RNase_P"/>
    <property type="match status" value="1"/>
</dbReference>
<comment type="subunit">
    <text evidence="7">Consists of a catalytic RNA component (M1 or rnpB) and a protein subunit.</text>
</comment>
<name>A0A371NUN0_9MICO</name>
<dbReference type="PANTHER" id="PTHR33992:SF1">
    <property type="entry name" value="RIBONUCLEASE P PROTEIN COMPONENT"/>
    <property type="match status" value="1"/>
</dbReference>
<evidence type="ECO:0000256" key="5">
    <source>
        <dbReference type="ARBA" id="ARBA00022801"/>
    </source>
</evidence>
<dbReference type="PANTHER" id="PTHR33992">
    <property type="entry name" value="RIBONUCLEASE P PROTEIN COMPONENT"/>
    <property type="match status" value="1"/>
</dbReference>
<evidence type="ECO:0000256" key="6">
    <source>
        <dbReference type="ARBA" id="ARBA00022884"/>
    </source>
</evidence>
<dbReference type="SUPFAM" id="SSF54211">
    <property type="entry name" value="Ribosomal protein S5 domain 2-like"/>
    <property type="match status" value="1"/>
</dbReference>
<organism evidence="9 10">
    <name type="scientific">Microbacterium bovistercoris</name>
    <dbReference type="NCBI Taxonomy" id="2293570"/>
    <lineage>
        <taxon>Bacteria</taxon>
        <taxon>Bacillati</taxon>
        <taxon>Actinomycetota</taxon>
        <taxon>Actinomycetes</taxon>
        <taxon>Micrococcales</taxon>
        <taxon>Microbacteriaceae</taxon>
        <taxon>Microbacterium</taxon>
    </lineage>
</organism>
<evidence type="ECO:0000256" key="7">
    <source>
        <dbReference type="HAMAP-Rule" id="MF_00227"/>
    </source>
</evidence>
<keyword evidence="3 7" id="KW-0540">Nuclease</keyword>
<comment type="similarity">
    <text evidence="7">Belongs to the RnpA family.</text>
</comment>
<comment type="caution">
    <text evidence="9">The sequence shown here is derived from an EMBL/GenBank/DDBJ whole genome shotgun (WGS) entry which is preliminary data.</text>
</comment>
<dbReference type="Gene3D" id="3.30.230.10">
    <property type="match status" value="1"/>
</dbReference>
<dbReference type="InterPro" id="IPR014721">
    <property type="entry name" value="Ribsml_uS5_D2-typ_fold_subgr"/>
</dbReference>
<evidence type="ECO:0000256" key="8">
    <source>
        <dbReference type="NCBIfam" id="TIGR00188"/>
    </source>
</evidence>
<dbReference type="OrthoDB" id="196964at2"/>
<dbReference type="GO" id="GO:0001682">
    <property type="term" value="P:tRNA 5'-leader removal"/>
    <property type="evidence" value="ECO:0007669"/>
    <property type="project" value="UniProtKB-UniRule"/>
</dbReference>
<evidence type="ECO:0000313" key="10">
    <source>
        <dbReference type="Proteomes" id="UP000262172"/>
    </source>
</evidence>
<dbReference type="Proteomes" id="UP000262172">
    <property type="component" value="Unassembled WGS sequence"/>
</dbReference>
<proteinExistence type="inferred from homology"/>
<comment type="function">
    <text evidence="1 7">RNaseP catalyzes the removal of the 5'-leader sequence from pre-tRNA to produce the mature 5'-terminus. It can also cleave other RNA substrates such as 4.5S RNA. The protein component plays an auxiliary but essential role in vivo by binding to the 5'-leader sequence and broadening the substrate specificity of the ribozyme.</text>
</comment>
<dbReference type="NCBIfam" id="TIGR00188">
    <property type="entry name" value="rnpA"/>
    <property type="match status" value="1"/>
</dbReference>
<keyword evidence="10" id="KW-1185">Reference proteome</keyword>
<evidence type="ECO:0000256" key="1">
    <source>
        <dbReference type="ARBA" id="ARBA00002663"/>
    </source>
</evidence>
<comment type="catalytic activity">
    <reaction evidence="7">
        <text>Endonucleolytic cleavage of RNA, removing 5'-extranucleotides from tRNA precursor.</text>
        <dbReference type="EC" id="3.1.26.5"/>
    </reaction>
</comment>
<gene>
    <name evidence="7 9" type="primary">rnpA</name>
    <name evidence="9" type="ORF">DY023_06845</name>
</gene>
<dbReference type="GO" id="GO:0042781">
    <property type="term" value="F:3'-tRNA processing endoribonuclease activity"/>
    <property type="evidence" value="ECO:0007669"/>
    <property type="project" value="TreeGrafter"/>
</dbReference>
<dbReference type="Pfam" id="PF00825">
    <property type="entry name" value="Ribonuclease_P"/>
    <property type="match status" value="1"/>
</dbReference>
<dbReference type="InterPro" id="IPR020568">
    <property type="entry name" value="Ribosomal_Su5_D2-typ_SF"/>
</dbReference>
<accession>A0A371NUN0</accession>
<reference evidence="9 10" key="1">
    <citation type="submission" date="2018-08" db="EMBL/GenBank/DDBJ databases">
        <title>Isolation, diversity and antifungal activity of Actinobacteria from cow dung.</title>
        <authorList>
            <person name="Ling L."/>
        </authorList>
    </citation>
    <scope>NUCLEOTIDE SEQUENCE [LARGE SCALE GENOMIC DNA]</scope>
    <source>
        <strain evidence="9 10">NEAU-LLE</strain>
    </source>
</reference>
<dbReference type="RefSeq" id="WP_116241602.1">
    <property type="nucleotide sequence ID" value="NZ_QUAB01000037.1"/>
</dbReference>
<keyword evidence="2 7" id="KW-0819">tRNA processing</keyword>
<dbReference type="InterPro" id="IPR020539">
    <property type="entry name" value="RNase_P_CS"/>
</dbReference>
<dbReference type="GO" id="GO:0004526">
    <property type="term" value="F:ribonuclease P activity"/>
    <property type="evidence" value="ECO:0007669"/>
    <property type="project" value="UniProtKB-UniRule"/>
</dbReference>
<dbReference type="AlphaFoldDB" id="A0A371NUN0"/>
<keyword evidence="4 7" id="KW-0255">Endonuclease</keyword>
<evidence type="ECO:0000313" key="9">
    <source>
        <dbReference type="EMBL" id="REJ06185.1"/>
    </source>
</evidence>
<dbReference type="GO" id="GO:0000049">
    <property type="term" value="F:tRNA binding"/>
    <property type="evidence" value="ECO:0007669"/>
    <property type="project" value="UniProtKB-UniRule"/>
</dbReference>
<evidence type="ECO:0000256" key="3">
    <source>
        <dbReference type="ARBA" id="ARBA00022722"/>
    </source>
</evidence>
<evidence type="ECO:0000256" key="4">
    <source>
        <dbReference type="ARBA" id="ARBA00022759"/>
    </source>
</evidence>
<protein>
    <recommendedName>
        <fullName evidence="7 8">Ribonuclease P protein component</fullName>
        <shortName evidence="7">RNase P protein</shortName>
        <shortName evidence="7">RNaseP protein</shortName>
        <ecNumber evidence="7 8">3.1.26.5</ecNumber>
    </recommendedName>
    <alternativeName>
        <fullName evidence="7">Protein C5</fullName>
    </alternativeName>
</protein>